<dbReference type="KEGG" id="yli:2907994"/>
<dbReference type="InterPro" id="IPR000717">
    <property type="entry name" value="PCI_dom"/>
</dbReference>
<dbReference type="VEuPathDB" id="FungiDB:YALI0_F16874g"/>
<feature type="domain" description="PCI" evidence="2">
    <location>
        <begin position="356"/>
        <end position="420"/>
    </location>
</feature>
<accession>A0A1D8NNR7</accession>
<dbReference type="Pfam" id="PF01399">
    <property type="entry name" value="PCI"/>
    <property type="match status" value="1"/>
</dbReference>
<evidence type="ECO:0000313" key="3">
    <source>
        <dbReference type="EMBL" id="AOW07287.1"/>
    </source>
</evidence>
<dbReference type="Proteomes" id="UP000182444">
    <property type="component" value="Chromosome 1F"/>
</dbReference>
<dbReference type="InterPro" id="IPR050871">
    <property type="entry name" value="26S_Proteasome/COP9_Components"/>
</dbReference>
<evidence type="ECO:0000256" key="1">
    <source>
        <dbReference type="SAM" id="MobiDB-lite"/>
    </source>
</evidence>
<evidence type="ECO:0000259" key="2">
    <source>
        <dbReference type="Pfam" id="PF01399"/>
    </source>
</evidence>
<dbReference type="Gene3D" id="1.25.40.570">
    <property type="match status" value="1"/>
</dbReference>
<protein>
    <recommendedName>
        <fullName evidence="2">PCI domain-containing protein</fullName>
    </recommendedName>
</protein>
<organism evidence="3 4">
    <name type="scientific">Yarrowia lipolytica</name>
    <name type="common">Candida lipolytica</name>
    <dbReference type="NCBI Taxonomy" id="4952"/>
    <lineage>
        <taxon>Eukaryota</taxon>
        <taxon>Fungi</taxon>
        <taxon>Dikarya</taxon>
        <taxon>Ascomycota</taxon>
        <taxon>Saccharomycotina</taxon>
        <taxon>Dipodascomycetes</taxon>
        <taxon>Dipodascales</taxon>
        <taxon>Dipodascales incertae sedis</taxon>
        <taxon>Yarrowia</taxon>
    </lineage>
</organism>
<evidence type="ECO:0000313" key="4">
    <source>
        <dbReference type="Proteomes" id="UP000182444"/>
    </source>
</evidence>
<sequence length="604" mass="68460">MSDDDEFMLSAGDEDYDFEYEDEEEEMEDDDNEAMDCENKYYNAKAVKEDEPEEAIEQFQEIINDPAAGEWAFKSIKQVIKCLTSSDAKSASEREKKWTTTFEYYGKMLDLITSKTTSITRNYAEKSLNSMVANITKSAESEGSESSARQLEKVHTMAIERLDANGSDGLWLKTKLKLAKLYIDVEDLTRAKTEIWELREKLDQPDTAQDASDNYMLELLSLQIQYYTLVGNTRELGVIYQQTLNIKSACLPHPRILGVIRECGGKMYMREKRWDKACEEFFQSFKNYDEAGSPAKIQILKYLVVASILTNSDINVFDSQELQPYRSDGRISQMMALHDGFYQSDISDFYKKIFLQKTDQDLLKDKFLKQYFDQIVDTVQRKYVAHIIKPFCALDISFLARKTSIGEEECRKLLVNLIVESNEGGNESLSDARFNKLTGHVVLDPAVPRLEVPTVSQAQDLITCEASSTTGQLTQILYGGGAGGMIESSSASVTEGHRVGGPHDMPLYAGAGHSMLEKEETDKGDMDIPLLYPVKPAKTFRNMSALEQVWNPVGPIKSRQMATFGQADLDEDDLDKPDMPYSRDEVLKIWTDRVVRVVDEVTNL</sequence>
<gene>
    <name evidence="3" type="ORF">YALI1_F22525g</name>
</gene>
<dbReference type="GeneID" id="2907994"/>
<dbReference type="PANTHER" id="PTHR10678">
    <property type="entry name" value="26S PROTEASOME NON-ATPASE REGULATORY SUBUNIT 11/COP9 SIGNALOSOME COMPLEX SUBUNIT 2"/>
    <property type="match status" value="1"/>
</dbReference>
<dbReference type="SMART" id="SM00753">
    <property type="entry name" value="PAM"/>
    <property type="match status" value="1"/>
</dbReference>
<reference evidence="3 4" key="1">
    <citation type="journal article" date="2016" name="PLoS ONE">
        <title>Sequence Assembly of Yarrowia lipolytica Strain W29/CLIB89 Shows Transposable Element Diversity.</title>
        <authorList>
            <person name="Magnan C."/>
            <person name="Yu J."/>
            <person name="Chang I."/>
            <person name="Jahn E."/>
            <person name="Kanomata Y."/>
            <person name="Wu J."/>
            <person name="Zeller M."/>
            <person name="Oakes M."/>
            <person name="Baldi P."/>
            <person name="Sandmeyer S."/>
        </authorList>
    </citation>
    <scope>NUCLEOTIDE SEQUENCE [LARGE SCALE GENOMIC DNA]</scope>
    <source>
        <strain evidence="4">CLIB89(W29)</strain>
    </source>
</reference>
<dbReference type="RefSeq" id="XP_505511.2">
    <property type="nucleotide sequence ID" value="XM_505511.3"/>
</dbReference>
<dbReference type="VEuPathDB" id="FungiDB:YALI1_F22525g"/>
<dbReference type="EMBL" id="CP017558">
    <property type="protein sequence ID" value="AOW07287.1"/>
    <property type="molecule type" value="Genomic_DNA"/>
</dbReference>
<name>A0A1D8NNR7_YARLL</name>
<dbReference type="eggNOG" id="KOG1464">
    <property type="taxonomic scope" value="Eukaryota"/>
</dbReference>
<proteinExistence type="predicted"/>
<feature type="region of interest" description="Disordered" evidence="1">
    <location>
        <begin position="1"/>
        <end position="33"/>
    </location>
</feature>
<dbReference type="AlphaFoldDB" id="A0A1D8NNR7"/>